<proteinExistence type="inferred from homology"/>
<keyword evidence="6 7" id="KW-0560">Oxidoreductase</keyword>
<evidence type="ECO:0000256" key="7">
    <source>
        <dbReference type="PIRNR" id="PIRNR000194"/>
    </source>
</evidence>
<dbReference type="UniPathway" id="UPA00077">
    <property type="reaction ID" value="UER00158"/>
</dbReference>
<dbReference type="GO" id="GO:0006730">
    <property type="term" value="P:one-carbon metabolic process"/>
    <property type="evidence" value="ECO:0007669"/>
    <property type="project" value="UniProtKB-KW"/>
</dbReference>
<feature type="domain" description="DHFR" evidence="9">
    <location>
        <begin position="1"/>
        <end position="161"/>
    </location>
</feature>
<keyword evidence="5 7" id="KW-0521">NADP</keyword>
<dbReference type="PANTHER" id="PTHR48069:SF3">
    <property type="entry name" value="DIHYDROFOLATE REDUCTASE"/>
    <property type="match status" value="1"/>
</dbReference>
<protein>
    <recommendedName>
        <fullName evidence="3 7">Dihydrofolate reductase</fullName>
        <ecNumber evidence="3 7">1.5.1.3</ecNumber>
    </recommendedName>
</protein>
<dbReference type="STRING" id="1073423.SAMN04488700_1832"/>
<evidence type="ECO:0000256" key="4">
    <source>
        <dbReference type="ARBA" id="ARBA00022563"/>
    </source>
</evidence>
<evidence type="ECO:0000259" key="9">
    <source>
        <dbReference type="PROSITE" id="PS51330"/>
    </source>
</evidence>
<dbReference type="GO" id="GO:0046654">
    <property type="term" value="P:tetrahydrofolate biosynthetic process"/>
    <property type="evidence" value="ECO:0007669"/>
    <property type="project" value="UniProtKB-UniPathway"/>
</dbReference>
<dbReference type="PIRSF" id="PIRSF000194">
    <property type="entry name" value="DHFR"/>
    <property type="match status" value="1"/>
</dbReference>
<dbReference type="PROSITE" id="PS51330">
    <property type="entry name" value="DHFR_2"/>
    <property type="match status" value="1"/>
</dbReference>
<dbReference type="RefSeq" id="WP_085559924.1">
    <property type="nucleotide sequence ID" value="NZ_FOAH01000003.1"/>
</dbReference>
<dbReference type="InterPro" id="IPR024072">
    <property type="entry name" value="DHFR-like_dom_sf"/>
</dbReference>
<dbReference type="CDD" id="cd00209">
    <property type="entry name" value="DHFR"/>
    <property type="match status" value="1"/>
</dbReference>
<evidence type="ECO:0000256" key="2">
    <source>
        <dbReference type="ARBA" id="ARBA00009539"/>
    </source>
</evidence>
<dbReference type="GO" id="GO:0005829">
    <property type="term" value="C:cytosol"/>
    <property type="evidence" value="ECO:0007669"/>
    <property type="project" value="TreeGrafter"/>
</dbReference>
<reference evidence="10 11" key="1">
    <citation type="submission" date="2017-04" db="EMBL/GenBank/DDBJ databases">
        <authorList>
            <person name="Afonso C.L."/>
            <person name="Miller P.J."/>
            <person name="Scott M.A."/>
            <person name="Spackman E."/>
            <person name="Goraichik I."/>
            <person name="Dimitrov K.M."/>
            <person name="Suarez D.L."/>
            <person name="Swayne D.E."/>
        </authorList>
    </citation>
    <scope>NUCLEOTIDE SEQUENCE [LARGE SCALE GENOMIC DNA]</scope>
    <source>
        <strain evidence="10 11">LMG26642</strain>
    </source>
</reference>
<dbReference type="AlphaFoldDB" id="A0A1X7NDU7"/>
<sequence>MIAFLWAQDENGLIGNQGTLPWSLPNDLKYFKKMTQEKAVVMGRKTFEGMNKRPLPNRVNIILTTDENYQADGVMVMHSVNEVMTFAKQYENDTFITGGTAVFEAFLPFADSLYRTVIHAEFEGDTTIPVIDWDKWKLTDSQVGLMDDRNKYPHDFETFNKK</sequence>
<dbReference type="GO" id="GO:0046655">
    <property type="term" value="P:folic acid metabolic process"/>
    <property type="evidence" value="ECO:0007669"/>
    <property type="project" value="TreeGrafter"/>
</dbReference>
<comment type="catalytic activity">
    <reaction evidence="7">
        <text>(6S)-5,6,7,8-tetrahydrofolate + NADP(+) = 7,8-dihydrofolate + NADPH + H(+)</text>
        <dbReference type="Rhea" id="RHEA:15009"/>
        <dbReference type="ChEBI" id="CHEBI:15378"/>
        <dbReference type="ChEBI" id="CHEBI:57451"/>
        <dbReference type="ChEBI" id="CHEBI:57453"/>
        <dbReference type="ChEBI" id="CHEBI:57783"/>
        <dbReference type="ChEBI" id="CHEBI:58349"/>
        <dbReference type="EC" id="1.5.1.3"/>
    </reaction>
</comment>
<evidence type="ECO:0000256" key="1">
    <source>
        <dbReference type="ARBA" id="ARBA00004903"/>
    </source>
</evidence>
<dbReference type="SUPFAM" id="SSF53597">
    <property type="entry name" value="Dihydrofolate reductase-like"/>
    <property type="match status" value="1"/>
</dbReference>
<dbReference type="PRINTS" id="PR00070">
    <property type="entry name" value="DHFR"/>
</dbReference>
<dbReference type="InterPro" id="IPR017925">
    <property type="entry name" value="DHFR_CS"/>
</dbReference>
<evidence type="ECO:0000313" key="10">
    <source>
        <dbReference type="EMBL" id="SMH35811.1"/>
    </source>
</evidence>
<dbReference type="InterPro" id="IPR001796">
    <property type="entry name" value="DHFR_dom"/>
</dbReference>
<dbReference type="GO" id="GO:0050661">
    <property type="term" value="F:NADP binding"/>
    <property type="evidence" value="ECO:0007669"/>
    <property type="project" value="InterPro"/>
</dbReference>
<organism evidence="10 11">
    <name type="scientific">Carnobacterium iners</name>
    <dbReference type="NCBI Taxonomy" id="1073423"/>
    <lineage>
        <taxon>Bacteria</taxon>
        <taxon>Bacillati</taxon>
        <taxon>Bacillota</taxon>
        <taxon>Bacilli</taxon>
        <taxon>Lactobacillales</taxon>
        <taxon>Carnobacteriaceae</taxon>
        <taxon>Carnobacterium</taxon>
    </lineage>
</organism>
<name>A0A1X7NDU7_9LACT</name>
<dbReference type="Pfam" id="PF00186">
    <property type="entry name" value="DHFR_1"/>
    <property type="match status" value="1"/>
</dbReference>
<evidence type="ECO:0000256" key="6">
    <source>
        <dbReference type="ARBA" id="ARBA00023002"/>
    </source>
</evidence>
<evidence type="ECO:0000256" key="8">
    <source>
        <dbReference type="RuleBase" id="RU004474"/>
    </source>
</evidence>
<dbReference type="PROSITE" id="PS00075">
    <property type="entry name" value="DHFR_1"/>
    <property type="match status" value="1"/>
</dbReference>
<dbReference type="EC" id="1.5.1.3" evidence="3 7"/>
<comment type="similarity">
    <text evidence="2 7 8">Belongs to the dihydrofolate reductase family.</text>
</comment>
<comment type="function">
    <text evidence="7">Key enzyme in folate metabolism. Catalyzes an essential reaction for de novo glycine and purine synthesis, and for DNA precursor synthesis.</text>
</comment>
<dbReference type="Gene3D" id="3.40.430.10">
    <property type="entry name" value="Dihydrofolate Reductase, subunit A"/>
    <property type="match status" value="1"/>
</dbReference>
<comment type="pathway">
    <text evidence="1 7">Cofactor biosynthesis; tetrahydrofolate biosynthesis; 5,6,7,8-tetrahydrofolate from 7,8-dihydrofolate: step 1/1.</text>
</comment>
<dbReference type="Proteomes" id="UP000193435">
    <property type="component" value="Unassembled WGS sequence"/>
</dbReference>
<gene>
    <name evidence="10" type="ORF">SAMN04488700_1832</name>
</gene>
<keyword evidence="11" id="KW-1185">Reference proteome</keyword>
<evidence type="ECO:0000256" key="3">
    <source>
        <dbReference type="ARBA" id="ARBA00012856"/>
    </source>
</evidence>
<evidence type="ECO:0000256" key="5">
    <source>
        <dbReference type="ARBA" id="ARBA00022857"/>
    </source>
</evidence>
<dbReference type="EMBL" id="FXBJ01000002">
    <property type="protein sequence ID" value="SMH35811.1"/>
    <property type="molecule type" value="Genomic_DNA"/>
</dbReference>
<dbReference type="InterPro" id="IPR012259">
    <property type="entry name" value="DHFR"/>
</dbReference>
<accession>A0A1X7NDU7</accession>
<dbReference type="OrthoDB" id="9804315at2"/>
<dbReference type="PANTHER" id="PTHR48069">
    <property type="entry name" value="DIHYDROFOLATE REDUCTASE"/>
    <property type="match status" value="1"/>
</dbReference>
<dbReference type="GO" id="GO:0046452">
    <property type="term" value="P:dihydrofolate metabolic process"/>
    <property type="evidence" value="ECO:0007669"/>
    <property type="project" value="TreeGrafter"/>
</dbReference>
<keyword evidence="4 7" id="KW-0554">One-carbon metabolism</keyword>
<dbReference type="GO" id="GO:0004146">
    <property type="term" value="F:dihydrofolate reductase activity"/>
    <property type="evidence" value="ECO:0007669"/>
    <property type="project" value="UniProtKB-EC"/>
</dbReference>
<evidence type="ECO:0000313" key="11">
    <source>
        <dbReference type="Proteomes" id="UP000193435"/>
    </source>
</evidence>